<protein>
    <submittedName>
        <fullName evidence="1">Uncharacterized protein</fullName>
    </submittedName>
</protein>
<evidence type="ECO:0000313" key="1">
    <source>
        <dbReference type="EMBL" id="GIY41238.1"/>
    </source>
</evidence>
<gene>
    <name evidence="1" type="ORF">CDAR_574141</name>
</gene>
<accession>A0AAV4TBA9</accession>
<comment type="caution">
    <text evidence="1">The sequence shown here is derived from an EMBL/GenBank/DDBJ whole genome shotgun (WGS) entry which is preliminary data.</text>
</comment>
<keyword evidence="2" id="KW-1185">Reference proteome</keyword>
<dbReference type="EMBL" id="BPLQ01009039">
    <property type="protein sequence ID" value="GIY41238.1"/>
    <property type="molecule type" value="Genomic_DNA"/>
</dbReference>
<name>A0AAV4TBA9_9ARAC</name>
<dbReference type="Proteomes" id="UP001054837">
    <property type="component" value="Unassembled WGS sequence"/>
</dbReference>
<reference evidence="1 2" key="1">
    <citation type="submission" date="2021-06" db="EMBL/GenBank/DDBJ databases">
        <title>Caerostris darwini draft genome.</title>
        <authorList>
            <person name="Kono N."/>
            <person name="Arakawa K."/>
        </authorList>
    </citation>
    <scope>NUCLEOTIDE SEQUENCE [LARGE SCALE GENOMIC DNA]</scope>
</reference>
<evidence type="ECO:0000313" key="2">
    <source>
        <dbReference type="Proteomes" id="UP001054837"/>
    </source>
</evidence>
<organism evidence="1 2">
    <name type="scientific">Caerostris darwini</name>
    <dbReference type="NCBI Taxonomy" id="1538125"/>
    <lineage>
        <taxon>Eukaryota</taxon>
        <taxon>Metazoa</taxon>
        <taxon>Ecdysozoa</taxon>
        <taxon>Arthropoda</taxon>
        <taxon>Chelicerata</taxon>
        <taxon>Arachnida</taxon>
        <taxon>Araneae</taxon>
        <taxon>Araneomorphae</taxon>
        <taxon>Entelegynae</taxon>
        <taxon>Araneoidea</taxon>
        <taxon>Araneidae</taxon>
        <taxon>Caerostris</taxon>
    </lineage>
</organism>
<sequence>MKPFLQGNNSFLHLICAAFNCWGAKDVYLYTPARNLLSPNVCFPEYFHKMNYTSLVITSRDLFSVPLQMEKICLREKCKQIRIVAYADMQSSLFKTNYQVHDWNDFSAVKVLKF</sequence>
<proteinExistence type="predicted"/>
<dbReference type="AlphaFoldDB" id="A0AAV4TBA9"/>